<evidence type="ECO:0000313" key="3">
    <source>
        <dbReference type="Proteomes" id="UP000467193"/>
    </source>
</evidence>
<dbReference type="Gene3D" id="3.10.310.70">
    <property type="match status" value="1"/>
</dbReference>
<evidence type="ECO:0000313" key="2">
    <source>
        <dbReference type="EMBL" id="BBY28026.1"/>
    </source>
</evidence>
<reference evidence="2 3" key="1">
    <citation type="journal article" date="2019" name="Emerg. Microbes Infect.">
        <title>Comprehensive subspecies identification of 175 nontuberculous mycobacteria species based on 7547 genomic profiles.</title>
        <authorList>
            <person name="Matsumoto Y."/>
            <person name="Kinjo T."/>
            <person name="Motooka D."/>
            <person name="Nabeya D."/>
            <person name="Jung N."/>
            <person name="Uechi K."/>
            <person name="Horii T."/>
            <person name="Iida T."/>
            <person name="Fujita J."/>
            <person name="Nakamura S."/>
        </authorList>
    </citation>
    <scope>NUCLEOTIDE SEQUENCE [LARGE SCALE GENOMIC DNA]</scope>
    <source>
        <strain evidence="2 3">JCM 17899</strain>
    </source>
</reference>
<dbReference type="GO" id="GO:0016810">
    <property type="term" value="F:hydrolase activity, acting on carbon-nitrogen (but not peptide) bonds"/>
    <property type="evidence" value="ECO:0007669"/>
    <property type="project" value="InterPro"/>
</dbReference>
<name>A0A7I7QQ99_9MYCO</name>
<dbReference type="CDD" id="cd01300">
    <property type="entry name" value="YtcJ_like"/>
    <property type="match status" value="1"/>
</dbReference>
<dbReference type="InterPro" id="IPR013108">
    <property type="entry name" value="Amidohydro_3"/>
</dbReference>
<dbReference type="KEGG" id="msei:MSEDJ_21220"/>
<protein>
    <submittedName>
        <fullName evidence="2">Amidohydrolase</fullName>
    </submittedName>
</protein>
<dbReference type="SUPFAM" id="SSF51338">
    <property type="entry name" value="Composite domain of metallo-dependent hydrolases"/>
    <property type="match status" value="1"/>
</dbReference>
<dbReference type="SUPFAM" id="SSF51556">
    <property type="entry name" value="Metallo-dependent hydrolases"/>
    <property type="match status" value="1"/>
</dbReference>
<keyword evidence="3" id="KW-1185">Reference proteome</keyword>
<organism evidence="2 3">
    <name type="scientific">Mycolicibacterium sediminis</name>
    <dbReference type="NCBI Taxonomy" id="1286180"/>
    <lineage>
        <taxon>Bacteria</taxon>
        <taxon>Bacillati</taxon>
        <taxon>Actinomycetota</taxon>
        <taxon>Actinomycetes</taxon>
        <taxon>Mycobacteriales</taxon>
        <taxon>Mycobacteriaceae</taxon>
        <taxon>Mycolicibacterium</taxon>
    </lineage>
</organism>
<dbReference type="PANTHER" id="PTHR22642:SF2">
    <property type="entry name" value="PROTEIN LONG AFTER FAR-RED 3"/>
    <property type="match status" value="1"/>
</dbReference>
<keyword evidence="2" id="KW-0378">Hydrolase</keyword>
<proteinExistence type="predicted"/>
<gene>
    <name evidence="2" type="ORF">MSEDJ_21220</name>
</gene>
<sequence length="537" mass="57580">MPNPAPADLVVYGTVLTVDDSRPTAEALAVTGGRIAAVGSRSDVAPHVGPDTEVVELGDGCVLPGFVEAHGHPLMEAIVLADRIVDIRPVTMRGVDEVLAAIAGEVAKRGSDGAYLNGWDPLLQEGLPEPTLAWLDAQAPDTTLVIIHNSGHKAYFNSTAARSLGLDRDTPDPKGASYGRDADGELDGTAVESAAVFSLIGGVTDVAGYPAMLLAETARLNRAGLTTCSEMAFDPMFRPALDALRGDLTVRLRTYEMSTAAMTTTETLDNGDDVVRQVGIKIWVDGSPWIGNIDLSFPYLDTDATRAIGVTPGSCGCANYTREQLTEIVAAYFPLGWQMACHVQGDNGVDTILDVYEQALREHPRDDHRLRLEHVGAITDEQLRRAHDMGVTCSIFVDQIHYWGDVLVDGLFGPEHANRWMPCGSAVATGMRISLHNDPPVTPEEPLRNIAVAVTRTAPSGRVLGPEQRITVDQAIRAQTLDAAWQLFSDDVIGSLEVGKYADLVVLSADPREVPPETIADLDVRATYLAGRRVHSA</sequence>
<dbReference type="Proteomes" id="UP000467193">
    <property type="component" value="Chromosome"/>
</dbReference>
<dbReference type="Gene3D" id="2.30.40.10">
    <property type="entry name" value="Urease, subunit C, domain 1"/>
    <property type="match status" value="1"/>
</dbReference>
<feature type="domain" description="Amidohydrolase 3" evidence="1">
    <location>
        <begin position="53"/>
        <end position="535"/>
    </location>
</feature>
<dbReference type="Pfam" id="PF07969">
    <property type="entry name" value="Amidohydro_3"/>
    <property type="match status" value="1"/>
</dbReference>
<dbReference type="AlphaFoldDB" id="A0A7I7QQ99"/>
<dbReference type="InterPro" id="IPR032466">
    <property type="entry name" value="Metal_Hydrolase"/>
</dbReference>
<dbReference type="RefSeq" id="WP_163796828.1">
    <property type="nucleotide sequence ID" value="NZ_AP022588.1"/>
</dbReference>
<evidence type="ECO:0000259" key="1">
    <source>
        <dbReference type="Pfam" id="PF07969"/>
    </source>
</evidence>
<dbReference type="Gene3D" id="3.20.20.140">
    <property type="entry name" value="Metal-dependent hydrolases"/>
    <property type="match status" value="1"/>
</dbReference>
<dbReference type="EMBL" id="AP022588">
    <property type="protein sequence ID" value="BBY28026.1"/>
    <property type="molecule type" value="Genomic_DNA"/>
</dbReference>
<dbReference type="InterPro" id="IPR011059">
    <property type="entry name" value="Metal-dep_hydrolase_composite"/>
</dbReference>
<dbReference type="PANTHER" id="PTHR22642">
    <property type="entry name" value="IMIDAZOLONEPROPIONASE"/>
    <property type="match status" value="1"/>
</dbReference>
<accession>A0A7I7QQ99</accession>
<dbReference type="InterPro" id="IPR033932">
    <property type="entry name" value="YtcJ-like"/>
</dbReference>